<reference evidence="5" key="1">
    <citation type="journal article" date="2018" name="Int. J. Syst. Evol. Microbiol.">
        <title>Neptunicella marina gen. nov., sp. nov., isolated from surface seawater.</title>
        <authorList>
            <person name="Liu X."/>
            <person name="Lai Q."/>
            <person name="Du Y."/>
            <person name="Zhang X."/>
            <person name="Liu Z."/>
            <person name="Sun F."/>
            <person name="Shao Z."/>
        </authorList>
    </citation>
    <scope>NUCLEOTIDE SEQUENCE</scope>
    <source>
        <strain evidence="5">S27-2</strain>
    </source>
</reference>
<dbReference type="Gene3D" id="2.70.70.10">
    <property type="entry name" value="Glucose Permease (Domain IIA)"/>
    <property type="match status" value="1"/>
</dbReference>
<dbReference type="PANTHER" id="PTHR21666:SF270">
    <property type="entry name" value="MUREIN HYDROLASE ACTIVATOR ENVC"/>
    <property type="match status" value="1"/>
</dbReference>
<dbReference type="InterPro" id="IPR016047">
    <property type="entry name" value="M23ase_b-sheet_dom"/>
</dbReference>
<dbReference type="SUPFAM" id="SSF51261">
    <property type="entry name" value="Duplicated hybrid motif"/>
    <property type="match status" value="1"/>
</dbReference>
<feature type="chain" id="PRO_5035229709" evidence="3">
    <location>
        <begin position="27"/>
        <end position="384"/>
    </location>
</feature>
<feature type="domain" description="M23ase beta-sheet core" evidence="4">
    <location>
        <begin position="285"/>
        <end position="378"/>
    </location>
</feature>
<dbReference type="EMBL" id="JACNEP010000013">
    <property type="protein sequence ID" value="MBC3767030.1"/>
    <property type="molecule type" value="Genomic_DNA"/>
</dbReference>
<evidence type="ECO:0000313" key="6">
    <source>
        <dbReference type="Proteomes" id="UP000601768"/>
    </source>
</evidence>
<reference evidence="5" key="2">
    <citation type="submission" date="2020-08" db="EMBL/GenBank/DDBJ databases">
        <authorList>
            <person name="Lai Q."/>
        </authorList>
    </citation>
    <scope>NUCLEOTIDE SEQUENCE</scope>
    <source>
        <strain evidence="5">S27-2</strain>
    </source>
</reference>
<dbReference type="Proteomes" id="UP000601768">
    <property type="component" value="Unassembled WGS sequence"/>
</dbReference>
<dbReference type="InterPro" id="IPR050570">
    <property type="entry name" value="Cell_wall_metabolism_enzyme"/>
</dbReference>
<proteinExistence type="predicted"/>
<feature type="signal peptide" evidence="3">
    <location>
        <begin position="1"/>
        <end position="26"/>
    </location>
</feature>
<evidence type="ECO:0000256" key="2">
    <source>
        <dbReference type="SAM" id="MobiDB-lite"/>
    </source>
</evidence>
<accession>A0A8J6M099</accession>
<dbReference type="Pfam" id="PF01551">
    <property type="entry name" value="Peptidase_M23"/>
    <property type="match status" value="1"/>
</dbReference>
<dbReference type="FunFam" id="2.70.70.10:FF:000003">
    <property type="entry name" value="Murein hydrolase activator EnvC"/>
    <property type="match status" value="1"/>
</dbReference>
<name>A0A8J6M099_9ALTE</name>
<evidence type="ECO:0000313" key="5">
    <source>
        <dbReference type="EMBL" id="MBC3767030.1"/>
    </source>
</evidence>
<gene>
    <name evidence="5" type="ORF">H8B19_14175</name>
</gene>
<dbReference type="GO" id="GO:0004222">
    <property type="term" value="F:metalloendopeptidase activity"/>
    <property type="evidence" value="ECO:0007669"/>
    <property type="project" value="TreeGrafter"/>
</dbReference>
<organism evidence="5 6">
    <name type="scientific">Neptunicella marina</name>
    <dbReference type="NCBI Taxonomy" id="2125989"/>
    <lineage>
        <taxon>Bacteria</taxon>
        <taxon>Pseudomonadati</taxon>
        <taxon>Pseudomonadota</taxon>
        <taxon>Gammaproteobacteria</taxon>
        <taxon>Alteromonadales</taxon>
        <taxon>Alteromonadaceae</taxon>
        <taxon>Neptunicella</taxon>
    </lineage>
</organism>
<protein>
    <submittedName>
        <fullName evidence="5">Peptidoglycan DD-metalloendopeptidase family protein</fullName>
    </submittedName>
</protein>
<dbReference type="CDD" id="cd12797">
    <property type="entry name" value="M23_peptidase"/>
    <property type="match status" value="1"/>
</dbReference>
<comment type="caution">
    <text evidence="5">The sequence shown here is derived from an EMBL/GenBank/DDBJ whole genome shotgun (WGS) entry which is preliminary data.</text>
</comment>
<dbReference type="InterPro" id="IPR011055">
    <property type="entry name" value="Dup_hybrid_motif"/>
</dbReference>
<keyword evidence="3" id="KW-0732">Signal</keyword>
<feature type="coiled-coil region" evidence="1">
    <location>
        <begin position="174"/>
        <end position="247"/>
    </location>
</feature>
<dbReference type="AlphaFoldDB" id="A0A8J6M099"/>
<keyword evidence="6" id="KW-1185">Reference proteome</keyword>
<evidence type="ECO:0000256" key="3">
    <source>
        <dbReference type="SAM" id="SignalP"/>
    </source>
</evidence>
<feature type="region of interest" description="Disordered" evidence="2">
    <location>
        <begin position="84"/>
        <end position="106"/>
    </location>
</feature>
<evidence type="ECO:0000259" key="4">
    <source>
        <dbReference type="Pfam" id="PF01551"/>
    </source>
</evidence>
<dbReference type="Gene3D" id="6.10.250.3150">
    <property type="match status" value="1"/>
</dbReference>
<sequence length="384" mass="43787">MLFAINKHKWGPLLALILFVVPATQAQEQEKQKLDDIQQQIKDKQKQIETNLAQAKALEAQLKQQELAIAKSAKALNQTRDDLRETQAQQKQLKQRQRELQTKQDQQESVLAKQLRSAYMAGNHDYAKMIFNLQSASAFERMLTYYQYLNTERQQQIDEFKQRGIELAAIAGQLLEKASKLKQLEQDQQQQQQQLASQQKQREQTLASLTKKIDSDAEKVEQLQINEQTLLQALQAAQEKARQAERSDSEITLNGLAKQRGKLIHPVDGRMRRLFGARRQGQVRWKGILIYADEGKQVQAVDDARVLYADWLKGFGLVIALDHGDGYMSLYGHNQALLKQVGDSVHRGDSIALVGQSGGQSRPGLYFEIRHKGEPVNPSKWLVR</sequence>
<dbReference type="PANTHER" id="PTHR21666">
    <property type="entry name" value="PEPTIDASE-RELATED"/>
    <property type="match status" value="1"/>
</dbReference>
<keyword evidence="1" id="KW-0175">Coiled coil</keyword>
<feature type="compositionally biased region" description="Basic and acidic residues" evidence="2">
    <location>
        <begin position="96"/>
        <end position="106"/>
    </location>
</feature>
<evidence type="ECO:0000256" key="1">
    <source>
        <dbReference type="SAM" id="Coils"/>
    </source>
</evidence>